<evidence type="ECO:0000256" key="7">
    <source>
        <dbReference type="ARBA" id="ARBA00022729"/>
    </source>
</evidence>
<dbReference type="FunFam" id="3.20.20.80:FF:000063">
    <property type="entry name" value="Beta-hexosaminidase"/>
    <property type="match status" value="1"/>
</dbReference>
<evidence type="ECO:0000256" key="4">
    <source>
        <dbReference type="ARBA" id="ARBA00010617"/>
    </source>
</evidence>
<evidence type="ECO:0000256" key="9">
    <source>
        <dbReference type="ARBA" id="ARBA00023002"/>
    </source>
</evidence>
<feature type="domain" description="Glycoside hydrolase family 20 catalytic" evidence="16">
    <location>
        <begin position="202"/>
        <end position="540"/>
    </location>
</feature>
<dbReference type="OrthoDB" id="428480at2759"/>
<evidence type="ECO:0000256" key="15">
    <source>
        <dbReference type="SAM" id="SignalP"/>
    </source>
</evidence>
<dbReference type="CDD" id="cd11063">
    <property type="entry name" value="CYP52"/>
    <property type="match status" value="1"/>
</dbReference>
<gene>
    <name evidence="18" type="ORF">KCU76_g11844</name>
</gene>
<dbReference type="Gene3D" id="1.10.630.10">
    <property type="entry name" value="Cytochrome P450"/>
    <property type="match status" value="1"/>
</dbReference>
<feature type="domain" description="Beta-hexosaminidase eukaryotic type N-terminal" evidence="17">
    <location>
        <begin position="17"/>
        <end position="178"/>
    </location>
</feature>
<dbReference type="GO" id="GO:0005975">
    <property type="term" value="P:carbohydrate metabolic process"/>
    <property type="evidence" value="ECO:0007669"/>
    <property type="project" value="InterPro"/>
</dbReference>
<dbReference type="PRINTS" id="PR00738">
    <property type="entry name" value="GLHYDRLASE20"/>
</dbReference>
<evidence type="ECO:0000256" key="11">
    <source>
        <dbReference type="ARBA" id="ARBA00023033"/>
    </source>
</evidence>
<evidence type="ECO:0000256" key="13">
    <source>
        <dbReference type="ARBA" id="ARBA00023295"/>
    </source>
</evidence>
<keyword evidence="8" id="KW-0378">Hydrolase</keyword>
<keyword evidence="6" id="KW-0479">Metal-binding</keyword>
<accession>A0A9P8EAG0</accession>
<keyword evidence="13" id="KW-0326">Glycosidase</keyword>
<dbReference type="SUPFAM" id="SSF51445">
    <property type="entry name" value="(Trans)glycosidases"/>
    <property type="match status" value="1"/>
</dbReference>
<dbReference type="SUPFAM" id="SSF48264">
    <property type="entry name" value="Cytochrome P450"/>
    <property type="match status" value="1"/>
</dbReference>
<dbReference type="CDD" id="cd06562">
    <property type="entry name" value="GH20_HexA_HexB-like"/>
    <property type="match status" value="1"/>
</dbReference>
<dbReference type="InterPro" id="IPR036396">
    <property type="entry name" value="Cyt_P450_sf"/>
</dbReference>
<keyword evidence="10" id="KW-0408">Iron</keyword>
<feature type="signal peptide" evidence="15">
    <location>
        <begin position="1"/>
        <end position="16"/>
    </location>
</feature>
<dbReference type="Pfam" id="PF00728">
    <property type="entry name" value="Glyco_hydro_20"/>
    <property type="match status" value="1"/>
</dbReference>
<dbReference type="Pfam" id="PF14845">
    <property type="entry name" value="Glycohydro_20b2"/>
    <property type="match status" value="1"/>
</dbReference>
<evidence type="ECO:0000256" key="10">
    <source>
        <dbReference type="ARBA" id="ARBA00023004"/>
    </source>
</evidence>
<dbReference type="GO" id="GO:0016705">
    <property type="term" value="F:oxidoreductase activity, acting on paired donors, with incorporation or reduction of molecular oxygen"/>
    <property type="evidence" value="ECO:0007669"/>
    <property type="project" value="InterPro"/>
</dbReference>
<feature type="active site" description="Proton donor" evidence="14">
    <location>
        <position position="363"/>
    </location>
</feature>
<comment type="caution">
    <text evidence="18">The sequence shown here is derived from an EMBL/GenBank/DDBJ whole genome shotgun (WGS) entry which is preliminary data.</text>
</comment>
<feature type="chain" id="PRO_5040489290" description="beta-N-acetylhexosaminidase" evidence="15">
    <location>
        <begin position="17"/>
        <end position="1113"/>
    </location>
</feature>
<dbReference type="InterPro" id="IPR047146">
    <property type="entry name" value="Cyt_P450_E_CYP52_fungi"/>
</dbReference>
<evidence type="ECO:0000313" key="18">
    <source>
        <dbReference type="EMBL" id="KAG9685243.1"/>
    </source>
</evidence>
<dbReference type="InterPro" id="IPR029019">
    <property type="entry name" value="HEX_eukaryotic_N"/>
</dbReference>
<protein>
    <recommendedName>
        <fullName evidence="5">beta-N-acetylhexosaminidase</fullName>
        <ecNumber evidence="5">3.2.1.52</ecNumber>
    </recommendedName>
</protein>
<dbReference type="GO" id="GO:0005506">
    <property type="term" value="F:iron ion binding"/>
    <property type="evidence" value="ECO:0007669"/>
    <property type="project" value="InterPro"/>
</dbReference>
<dbReference type="EC" id="3.2.1.52" evidence="5"/>
<keyword evidence="11" id="KW-0503">Monooxygenase</keyword>
<dbReference type="GO" id="GO:0004563">
    <property type="term" value="F:beta-N-acetylhexosaminidase activity"/>
    <property type="evidence" value="ECO:0007669"/>
    <property type="project" value="UniProtKB-EC"/>
</dbReference>
<evidence type="ECO:0000256" key="2">
    <source>
        <dbReference type="ARBA" id="ARBA00001971"/>
    </source>
</evidence>
<keyword evidence="7 15" id="KW-0732">Signal</keyword>
<dbReference type="InterPro" id="IPR001128">
    <property type="entry name" value="Cyt_P450"/>
</dbReference>
<evidence type="ECO:0000256" key="6">
    <source>
        <dbReference type="ARBA" id="ARBA00022723"/>
    </source>
</evidence>
<dbReference type="SUPFAM" id="SSF55545">
    <property type="entry name" value="beta-N-acetylhexosaminidase-like domain"/>
    <property type="match status" value="1"/>
</dbReference>
<name>A0A9P8EAG0_AURME</name>
<dbReference type="GO" id="GO:0004497">
    <property type="term" value="F:monooxygenase activity"/>
    <property type="evidence" value="ECO:0007669"/>
    <property type="project" value="UniProtKB-KW"/>
</dbReference>
<evidence type="ECO:0000313" key="19">
    <source>
        <dbReference type="Proteomes" id="UP000779574"/>
    </source>
</evidence>
<comment type="catalytic activity">
    <reaction evidence="1">
        <text>Hydrolysis of terminal non-reducing N-acetyl-D-hexosamine residues in N-acetyl-beta-D-hexosaminides.</text>
        <dbReference type="EC" id="3.2.1.52"/>
    </reaction>
</comment>
<feature type="non-terminal residue" evidence="18">
    <location>
        <position position="1"/>
    </location>
</feature>
<reference evidence="18" key="1">
    <citation type="journal article" date="2021" name="J Fungi (Basel)">
        <title>Virulence traits and population genomics of the black yeast Aureobasidium melanogenum.</title>
        <authorList>
            <person name="Cernosa A."/>
            <person name="Sun X."/>
            <person name="Gostincar C."/>
            <person name="Fang C."/>
            <person name="Gunde-Cimerman N."/>
            <person name="Song Z."/>
        </authorList>
    </citation>
    <scope>NUCLEOTIDE SEQUENCE</scope>
    <source>
        <strain evidence="18">EXF-9911</strain>
    </source>
</reference>
<sequence length="1113" mass="125421">MSFYLLLSLFVTQVLAIWPVPSKMATGEGVLFVDRTVKFIYNGATQVAFPPPDQTPFEQDLNLFASQQGDYGHHNTSTQRVISTAIQSTTQTLFEQNFVPWKFHPRHSDFEPATNASRAYIKTVYLEQTDADPANVMKPLAGDVDESYSISIATNGQATITAASSIGIAHGLTTFTQLFYKHSSGGVYTPYAPVNITDAPKFQHRGLNMDVSRVWYAPADIIRMIDALAYNKFNRLHLHITDAQSWPIEIPALPMLAEKGSYREGLTYSPQTMAYIQDYGASRGVEVILEIDMPGHTSSIAYSYPELIAAFNEKDWSAYAAEPPSGTLKLNSSAVTEFLDTLFEDLLPRVLPYSSYFHTGGDEVNVNAYNLDDTVRSNDTAILQPLMQAFVDRVHAKVRAAGLTPIAWEEMLLTWNLTLGSDVVIQTWQSDEAVTQTVSKGHKALVGNYNYWYLDCGHGQWLDFYPDVSQAYYPYYDYCAPLHNWRMMYAYDPLEGVPANLTHLVLGGEVHIWSEQTDPVNVDRQVWPRACAAAEVLWSGAKDEYGQNRSQITASPRLSEMRERLVARGIGAEPIQMPFCTQNGTQPGRVGQLVATMADTRSDTSSNHSSILIGLGGILLLFLARHLFARVQEERRIRSLGAHAKTINSWVPFGLGFVARTVRDQYRHDLLEGWYTTFADRSAVHPFTREIRTVGTRLVLTADEENIKAILATQFHDYGKGAQFNAEWHDFLGDSIFTTDGEKWHASRQLIRPQFIKDRVSDLAVFEKHLQVLLPMLGGSKDGQTVDAMDLFFKFTLDASTAFLLGHSVNSLENPQDRFSDAFATVQSVQSIIARVGPLNRFVPRKAFYESLNIMEQFIQPFIEQTLQLTPEELEKKSKSDEGYNFLYALASFTRDRTVLRDQLTAVLLAGRDTTACTLSWLFSEISRRPDIVAKLRREIEEHVGMNNKPTYTHLKNMRYLTHVINETLRLYPIVPFNVRVSLKDTTLPRGGGPDGTQPIGIPANTPVGYSTLFLQRREDIYPPASENSPHHLSFEPDRWDGWSPKMWTYIPFNGGPRICIGQQFALTEVAYTVVRILQTYSRVECKMAERPKMKIDIVVQPAEPVHLAFHRA</sequence>
<dbReference type="AlphaFoldDB" id="A0A9P8EAG0"/>
<dbReference type="Proteomes" id="UP000779574">
    <property type="component" value="Unassembled WGS sequence"/>
</dbReference>
<keyword evidence="12" id="KW-0325">Glycoprotein</keyword>
<comment type="cofactor">
    <cofactor evidence="2">
        <name>heme</name>
        <dbReference type="ChEBI" id="CHEBI:30413"/>
    </cofactor>
</comment>
<dbReference type="InterPro" id="IPR017853">
    <property type="entry name" value="GH"/>
</dbReference>
<reference evidence="18" key="2">
    <citation type="submission" date="2021-08" db="EMBL/GenBank/DDBJ databases">
        <authorList>
            <person name="Gostincar C."/>
            <person name="Sun X."/>
            <person name="Song Z."/>
            <person name="Gunde-Cimerman N."/>
        </authorList>
    </citation>
    <scope>NUCLEOTIDE SEQUENCE</scope>
    <source>
        <strain evidence="18">EXF-9911</strain>
    </source>
</reference>
<evidence type="ECO:0000256" key="5">
    <source>
        <dbReference type="ARBA" id="ARBA00012663"/>
    </source>
</evidence>
<evidence type="ECO:0000256" key="1">
    <source>
        <dbReference type="ARBA" id="ARBA00001231"/>
    </source>
</evidence>
<evidence type="ECO:0000259" key="16">
    <source>
        <dbReference type="Pfam" id="PF00728"/>
    </source>
</evidence>
<dbReference type="InterPro" id="IPR025705">
    <property type="entry name" value="Beta_hexosaminidase_sua/sub"/>
</dbReference>
<dbReference type="Gene3D" id="3.30.379.10">
    <property type="entry name" value="Chitobiase/beta-hexosaminidase domain 2-like"/>
    <property type="match status" value="1"/>
</dbReference>
<dbReference type="InterPro" id="IPR015883">
    <property type="entry name" value="Glyco_hydro_20_cat"/>
</dbReference>
<comment type="similarity">
    <text evidence="3">Belongs to the glycosyl hydrolase 20 family.</text>
</comment>
<dbReference type="Gene3D" id="3.20.20.80">
    <property type="entry name" value="Glycosidases"/>
    <property type="match status" value="1"/>
</dbReference>
<evidence type="ECO:0000256" key="12">
    <source>
        <dbReference type="ARBA" id="ARBA00023180"/>
    </source>
</evidence>
<proteinExistence type="inferred from homology"/>
<dbReference type="PANTHER" id="PTHR24287:SF5">
    <property type="entry name" value="P450, PUTATIVE (EUROFUNG)-RELATED"/>
    <property type="match status" value="1"/>
</dbReference>
<dbReference type="PANTHER" id="PTHR24287">
    <property type="entry name" value="P450, PUTATIVE (EUROFUNG)-RELATED"/>
    <property type="match status" value="1"/>
</dbReference>
<evidence type="ECO:0000256" key="14">
    <source>
        <dbReference type="PIRSR" id="PIRSR625705-1"/>
    </source>
</evidence>
<dbReference type="EMBL" id="JAHFXF010000585">
    <property type="protein sequence ID" value="KAG9685243.1"/>
    <property type="molecule type" value="Genomic_DNA"/>
</dbReference>
<dbReference type="GO" id="GO:0020037">
    <property type="term" value="F:heme binding"/>
    <property type="evidence" value="ECO:0007669"/>
    <property type="project" value="InterPro"/>
</dbReference>
<keyword evidence="9" id="KW-0560">Oxidoreductase</keyword>
<dbReference type="InterPro" id="IPR029018">
    <property type="entry name" value="Hex-like_dom2"/>
</dbReference>
<comment type="similarity">
    <text evidence="4">Belongs to the cytochrome P450 family.</text>
</comment>
<evidence type="ECO:0000256" key="8">
    <source>
        <dbReference type="ARBA" id="ARBA00022801"/>
    </source>
</evidence>
<dbReference type="PROSITE" id="PS00086">
    <property type="entry name" value="CYTOCHROME_P450"/>
    <property type="match status" value="1"/>
</dbReference>
<organism evidence="18 19">
    <name type="scientific">Aureobasidium melanogenum</name>
    <name type="common">Aureobasidium pullulans var. melanogenum</name>
    <dbReference type="NCBI Taxonomy" id="46634"/>
    <lineage>
        <taxon>Eukaryota</taxon>
        <taxon>Fungi</taxon>
        <taxon>Dikarya</taxon>
        <taxon>Ascomycota</taxon>
        <taxon>Pezizomycotina</taxon>
        <taxon>Dothideomycetes</taxon>
        <taxon>Dothideomycetidae</taxon>
        <taxon>Dothideales</taxon>
        <taxon>Saccotheciaceae</taxon>
        <taxon>Aureobasidium</taxon>
    </lineage>
</organism>
<dbReference type="Pfam" id="PF00067">
    <property type="entry name" value="p450"/>
    <property type="match status" value="1"/>
</dbReference>
<evidence type="ECO:0000259" key="17">
    <source>
        <dbReference type="Pfam" id="PF14845"/>
    </source>
</evidence>
<evidence type="ECO:0000256" key="3">
    <source>
        <dbReference type="ARBA" id="ARBA00006285"/>
    </source>
</evidence>
<dbReference type="InterPro" id="IPR017972">
    <property type="entry name" value="Cyt_P450_CS"/>
</dbReference>